<protein>
    <submittedName>
        <fullName evidence="3">LytR family transcriptional regulator</fullName>
    </submittedName>
</protein>
<dbReference type="PATRIC" id="fig|1423808.3.peg.1896"/>
<evidence type="ECO:0000313" key="4">
    <source>
        <dbReference type="Proteomes" id="UP000051581"/>
    </source>
</evidence>
<dbReference type="Proteomes" id="UP000051581">
    <property type="component" value="Unassembled WGS sequence"/>
</dbReference>
<accession>A0A0R1L1B4</accession>
<evidence type="ECO:0000259" key="2">
    <source>
        <dbReference type="Pfam" id="PF03816"/>
    </source>
</evidence>
<proteinExistence type="inferred from homology"/>
<dbReference type="OrthoDB" id="27330at2"/>
<name>A0A0R1L1B4_9LACO</name>
<dbReference type="PANTHER" id="PTHR33392:SF6">
    <property type="entry name" value="POLYISOPRENYL-TEICHOIC ACID--PEPTIDOGLYCAN TEICHOIC ACID TRANSFERASE TAGU"/>
    <property type="match status" value="1"/>
</dbReference>
<dbReference type="PANTHER" id="PTHR33392">
    <property type="entry name" value="POLYISOPRENYL-TEICHOIC ACID--PEPTIDOGLYCAN TEICHOIC ACID TRANSFERASE TAGU"/>
    <property type="match status" value="1"/>
</dbReference>
<comment type="similarity">
    <text evidence="1">Belongs to the LytR/CpsA/Psr (LCP) family.</text>
</comment>
<dbReference type="NCBIfam" id="TIGR00350">
    <property type="entry name" value="lytR_cpsA_psr"/>
    <property type="match status" value="1"/>
</dbReference>
<comment type="caution">
    <text evidence="3">The sequence shown here is derived from an EMBL/GenBank/DDBJ whole genome shotgun (WGS) entry which is preliminary data.</text>
</comment>
<reference evidence="3 4" key="1">
    <citation type="journal article" date="2015" name="Genome Announc.">
        <title>Expanding the biotechnology potential of lactobacilli through comparative genomics of 213 strains and associated genera.</title>
        <authorList>
            <person name="Sun Z."/>
            <person name="Harris H.M."/>
            <person name="McCann A."/>
            <person name="Guo C."/>
            <person name="Argimon S."/>
            <person name="Zhang W."/>
            <person name="Yang X."/>
            <person name="Jeffery I.B."/>
            <person name="Cooney J.C."/>
            <person name="Kagawa T.F."/>
            <person name="Liu W."/>
            <person name="Song Y."/>
            <person name="Salvetti E."/>
            <person name="Wrobel A."/>
            <person name="Rasinkangas P."/>
            <person name="Parkhill J."/>
            <person name="Rea M.C."/>
            <person name="O'Sullivan O."/>
            <person name="Ritari J."/>
            <person name="Douillard F.P."/>
            <person name="Paul Ross R."/>
            <person name="Yang R."/>
            <person name="Briner A.E."/>
            <person name="Felis G.E."/>
            <person name="de Vos W.M."/>
            <person name="Barrangou R."/>
            <person name="Klaenhammer T.R."/>
            <person name="Caufield P.W."/>
            <person name="Cui Y."/>
            <person name="Zhang H."/>
            <person name="O'Toole P.W."/>
        </authorList>
    </citation>
    <scope>NUCLEOTIDE SEQUENCE [LARGE SCALE GENOMIC DNA]</scope>
    <source>
        <strain evidence="3 4">DSM 19904</strain>
    </source>
</reference>
<dbReference type="Pfam" id="PF03816">
    <property type="entry name" value="LytR_cpsA_psr"/>
    <property type="match status" value="1"/>
</dbReference>
<organism evidence="3 4">
    <name type="scientific">Lentilactobacillus sunkii DSM 19904</name>
    <dbReference type="NCBI Taxonomy" id="1423808"/>
    <lineage>
        <taxon>Bacteria</taxon>
        <taxon>Bacillati</taxon>
        <taxon>Bacillota</taxon>
        <taxon>Bacilli</taxon>
        <taxon>Lactobacillales</taxon>
        <taxon>Lactobacillaceae</taxon>
        <taxon>Lentilactobacillus</taxon>
    </lineage>
</organism>
<dbReference type="InterPro" id="IPR050922">
    <property type="entry name" value="LytR/CpsA/Psr_CW_biosynth"/>
</dbReference>
<evidence type="ECO:0000256" key="1">
    <source>
        <dbReference type="ARBA" id="ARBA00006068"/>
    </source>
</evidence>
<keyword evidence="4" id="KW-1185">Reference proteome</keyword>
<dbReference type="EMBL" id="AZEA01000036">
    <property type="protein sequence ID" value="KRK86649.1"/>
    <property type="molecule type" value="Genomic_DNA"/>
</dbReference>
<feature type="domain" description="Cell envelope-related transcriptional attenuator" evidence="2">
    <location>
        <begin position="95"/>
        <end position="240"/>
    </location>
</feature>
<dbReference type="AlphaFoldDB" id="A0A0R1L1B4"/>
<dbReference type="Gene3D" id="3.40.630.190">
    <property type="entry name" value="LCP protein"/>
    <property type="match status" value="1"/>
</dbReference>
<dbReference type="InterPro" id="IPR004474">
    <property type="entry name" value="LytR_CpsA_psr"/>
</dbReference>
<sequence length="323" mass="36564">MKKVPVKKNLHNHRKHNQYKFKKIFWLFLLLLLILGVGVAGIAYRNIYRATTIVYKKANAHKERNAGKLIDNKRPISILLLGTDTGALGRTYKGRTDTMIIMSINPQKQKTVMMSLPRDMKVNLSGYSEYSPAKINAAYTYGGTKESIDTVQKYLKVPIDYYVLVNMGGLKKAINQVGGVTVVSPLTFTYLGDHFVKGKKYHLYGNDALKFSRMRYSDPQGDYGRQLRQRLILTGLLKKSFSYRTFLSSSFLKTISNQAQTDLNRSQMFGLSINYRKAGNHVVSDHVQGVGKEIGGQDFEVVSKSELIKSSNIIRNNLGLTRY</sequence>
<dbReference type="RefSeq" id="WP_003561311.1">
    <property type="nucleotide sequence ID" value="NZ_AZEA01000036.1"/>
</dbReference>
<evidence type="ECO:0000313" key="3">
    <source>
        <dbReference type="EMBL" id="KRK86649.1"/>
    </source>
</evidence>
<gene>
    <name evidence="3" type="ORF">FD17_GL001872</name>
</gene>